<evidence type="ECO:0000313" key="1">
    <source>
        <dbReference type="EMBL" id="SIN92229.1"/>
    </source>
</evidence>
<dbReference type="EMBL" id="FSRL01000001">
    <property type="protein sequence ID" value="SIN92229.1"/>
    <property type="molecule type" value="Genomic_DNA"/>
</dbReference>
<reference evidence="2" key="1">
    <citation type="submission" date="2016-11" db="EMBL/GenBank/DDBJ databases">
        <authorList>
            <person name="Varghese N."/>
            <person name="Submissions S."/>
        </authorList>
    </citation>
    <scope>NUCLEOTIDE SEQUENCE [LARGE SCALE GENOMIC DNA]</scope>
    <source>
        <strain evidence="2">DSM 29440</strain>
    </source>
</reference>
<dbReference type="AlphaFoldDB" id="A0A1N6FAD9"/>
<evidence type="ECO:0000313" key="2">
    <source>
        <dbReference type="Proteomes" id="UP000184932"/>
    </source>
</evidence>
<keyword evidence="2" id="KW-1185">Reference proteome</keyword>
<proteinExistence type="predicted"/>
<organism evidence="1 2">
    <name type="scientific">Vannielia litorea</name>
    <dbReference type="NCBI Taxonomy" id="1217970"/>
    <lineage>
        <taxon>Bacteria</taxon>
        <taxon>Pseudomonadati</taxon>
        <taxon>Pseudomonadota</taxon>
        <taxon>Alphaproteobacteria</taxon>
        <taxon>Rhodobacterales</taxon>
        <taxon>Paracoccaceae</taxon>
        <taxon>Vannielia</taxon>
    </lineage>
</organism>
<name>A0A1N6FAD9_9RHOB</name>
<dbReference type="STRING" id="1217970.SAMN05444002_1511"/>
<dbReference type="Proteomes" id="UP000184932">
    <property type="component" value="Unassembled WGS sequence"/>
</dbReference>
<gene>
    <name evidence="1" type="ORF">SAMN05444002_1511</name>
</gene>
<sequence length="152" mass="16060">MKGPLAAALLAWAGGASGQGVPHPAWVFHSEVIQPEGRALCLMTAEGEGWNWLTLEIDGGAPRLTLRLHAPPPEGPLTLVFAFPQGEVLGLNGTVAGDTWSAPVASAEELFRFATSLGTDQNMRLEVHGPVTDRFPTLMAADALRRLQACAP</sequence>
<accession>A0A1N6FAD9</accession>
<protein>
    <submittedName>
        <fullName evidence="1">Uncharacterized protein</fullName>
    </submittedName>
</protein>
<dbReference type="RefSeq" id="WP_074255575.1">
    <property type="nucleotide sequence ID" value="NZ_FSRL01000001.1"/>
</dbReference>